<name>A0AAU3GYU5_9ACTN</name>
<accession>A0AAU3GYU5</accession>
<feature type="region of interest" description="Disordered" evidence="1">
    <location>
        <begin position="216"/>
        <end position="240"/>
    </location>
</feature>
<feature type="domain" description="Purine catabolism PurC-like" evidence="2">
    <location>
        <begin position="31"/>
        <end position="139"/>
    </location>
</feature>
<gene>
    <name evidence="4" type="ORF">OG626_24080</name>
</gene>
<dbReference type="PANTHER" id="PTHR33744:SF1">
    <property type="entry name" value="DNA-BINDING TRANSCRIPTIONAL ACTIVATOR ADER"/>
    <property type="match status" value="1"/>
</dbReference>
<evidence type="ECO:0000259" key="2">
    <source>
        <dbReference type="Pfam" id="PF07905"/>
    </source>
</evidence>
<evidence type="ECO:0000313" key="4">
    <source>
        <dbReference type="EMBL" id="WTY97745.1"/>
    </source>
</evidence>
<evidence type="ECO:0000259" key="3">
    <source>
        <dbReference type="Pfam" id="PF13556"/>
    </source>
</evidence>
<dbReference type="AlphaFoldDB" id="A0AAU3GYU5"/>
<dbReference type="InterPro" id="IPR012914">
    <property type="entry name" value="PucR_dom"/>
</dbReference>
<sequence length="501" mass="52402">MQDTPQAPPPPQAPPTSPSPPTPPILLVELLGREELGLRRIAGPDHAELLWVHTSEMADPYPYLLGGELLLTAGVQLADADAYVARLVQAGAAALGFGVAPVHDTVPPALVEACDRHGLPLVEVPPETRFTTVARAVWRLMAEWRHRELRRVTRAQQALATAAARPDPVPAVLRQLAVQLEGRVALLTADGGVLHAAGGRPAPDVQTALTRLARVVTPPTPHTTAPGRKPSPSSATDTRDGNHLFAYALAGGQGLTLALATPRRDAGDHTVTGIAVVLLSLLTAPHQGADAAGRSAALVRLLLGAAPQDVAPLLGDDGPWTVVHARRADGTPADALNAGALGAALGSALSDVDRETVRVLLPGPHGAVPPQPGWTLGVSAPAPVTALPEAEAQATRALGHAEATRTPLATHRPGTGGLAALVPPDRAEAHARALLAPLAEPLTETLRCWLSLHGSWDRTAVALRIHRNTVRQRIARCATLLDADLNDMDVRTELWFALRQG</sequence>
<feature type="region of interest" description="Disordered" evidence="1">
    <location>
        <begin position="1"/>
        <end position="23"/>
    </location>
</feature>
<feature type="domain" description="PucR C-terminal helix-turn-helix" evidence="3">
    <location>
        <begin position="442"/>
        <end position="499"/>
    </location>
</feature>
<dbReference type="InterPro" id="IPR025736">
    <property type="entry name" value="PucR_C-HTH_dom"/>
</dbReference>
<dbReference type="Pfam" id="PF13556">
    <property type="entry name" value="HTH_30"/>
    <property type="match status" value="1"/>
</dbReference>
<proteinExistence type="predicted"/>
<dbReference type="PANTHER" id="PTHR33744">
    <property type="entry name" value="CARBOHYDRATE DIACID REGULATOR"/>
    <property type="match status" value="1"/>
</dbReference>
<dbReference type="EMBL" id="CP109535">
    <property type="protein sequence ID" value="WTY97745.1"/>
    <property type="molecule type" value="Genomic_DNA"/>
</dbReference>
<protein>
    <submittedName>
        <fullName evidence="4">PucR family transcriptional regulator</fullName>
    </submittedName>
</protein>
<dbReference type="Gene3D" id="1.10.10.2840">
    <property type="entry name" value="PucR C-terminal helix-turn-helix domain"/>
    <property type="match status" value="1"/>
</dbReference>
<dbReference type="Pfam" id="PF07905">
    <property type="entry name" value="PucR"/>
    <property type="match status" value="1"/>
</dbReference>
<reference evidence="4" key="1">
    <citation type="submission" date="2022-10" db="EMBL/GenBank/DDBJ databases">
        <title>The complete genomes of actinobacterial strains from the NBC collection.</title>
        <authorList>
            <person name="Joergensen T.S."/>
            <person name="Alvarez Arevalo M."/>
            <person name="Sterndorff E.B."/>
            <person name="Faurdal D."/>
            <person name="Vuksanovic O."/>
            <person name="Mourched A.-S."/>
            <person name="Charusanti P."/>
            <person name="Shaw S."/>
            <person name="Blin K."/>
            <person name="Weber T."/>
        </authorList>
    </citation>
    <scope>NUCLEOTIDE SEQUENCE</scope>
    <source>
        <strain evidence="4">NBC_01401</strain>
    </source>
</reference>
<evidence type="ECO:0000256" key="1">
    <source>
        <dbReference type="SAM" id="MobiDB-lite"/>
    </source>
</evidence>
<organism evidence="4">
    <name type="scientific">Streptomyces sp. NBC_01401</name>
    <dbReference type="NCBI Taxonomy" id="2903854"/>
    <lineage>
        <taxon>Bacteria</taxon>
        <taxon>Bacillati</taxon>
        <taxon>Actinomycetota</taxon>
        <taxon>Actinomycetes</taxon>
        <taxon>Kitasatosporales</taxon>
        <taxon>Streptomycetaceae</taxon>
        <taxon>Streptomyces</taxon>
    </lineage>
</organism>
<dbReference type="InterPro" id="IPR051448">
    <property type="entry name" value="CdaR-like_regulators"/>
</dbReference>
<dbReference type="InterPro" id="IPR042070">
    <property type="entry name" value="PucR_C-HTH_sf"/>
</dbReference>